<keyword evidence="2" id="KW-0732">Signal</keyword>
<dbReference type="Proteomes" id="UP000777935">
    <property type="component" value="Unassembled WGS sequence"/>
</dbReference>
<dbReference type="RefSeq" id="WP_174139840.1">
    <property type="nucleotide sequence ID" value="NZ_JABUFE010000016.1"/>
</dbReference>
<sequence length="265" mass="28264">MKYHFVTAVALAVFQLATPIKAQSLSETGASQGRDKSTFFTSPSQSRDSLSATGAGTGANKGIVFQSVSQTSTNQARLTEDALALIEDDVLRNILQSAGTSVTDQGNSEYLVTIKTSDLRLPSQTVSDAGRIGLPATISAATVDTVLILDRPWQGNTLRSNSPKLTNINIRNAQIEWGALQFQAQGDVTVDAAGRPNGSIQVTLPDWRRTLMLMPETGTVDRAELREAMEEAGRDRGLIVPLTITNGTAKVGPFTIGQIPPLVLQ</sequence>
<accession>A0ABX2IUV9</accession>
<reference evidence="3 4" key="1">
    <citation type="submission" date="2020-06" db="EMBL/GenBank/DDBJ databases">
        <title>Sulfitobacter algicola sp. nov., isolated from green algae.</title>
        <authorList>
            <person name="Wang C."/>
        </authorList>
    </citation>
    <scope>NUCLEOTIDE SEQUENCE [LARGE SCALE GENOMIC DNA]</scope>
    <source>
        <strain evidence="3 4">1151</strain>
    </source>
</reference>
<feature type="signal peptide" evidence="2">
    <location>
        <begin position="1"/>
        <end position="22"/>
    </location>
</feature>
<feature type="compositionally biased region" description="Polar residues" evidence="1">
    <location>
        <begin position="38"/>
        <end position="53"/>
    </location>
</feature>
<name>A0ABX2IUV9_9RHOB</name>
<feature type="region of interest" description="Disordered" evidence="1">
    <location>
        <begin position="25"/>
        <end position="53"/>
    </location>
</feature>
<organism evidence="3 4">
    <name type="scientific">Parasulfitobacter algicola</name>
    <dbReference type="NCBI Taxonomy" id="2614809"/>
    <lineage>
        <taxon>Bacteria</taxon>
        <taxon>Pseudomonadati</taxon>
        <taxon>Pseudomonadota</taxon>
        <taxon>Alphaproteobacteria</taxon>
        <taxon>Rhodobacterales</taxon>
        <taxon>Roseobacteraceae</taxon>
        <taxon>Parasulfitobacter</taxon>
    </lineage>
</organism>
<evidence type="ECO:0000256" key="2">
    <source>
        <dbReference type="SAM" id="SignalP"/>
    </source>
</evidence>
<feature type="chain" id="PRO_5046325640" evidence="2">
    <location>
        <begin position="23"/>
        <end position="265"/>
    </location>
</feature>
<keyword evidence="4" id="KW-1185">Reference proteome</keyword>
<proteinExistence type="predicted"/>
<dbReference type="Pfam" id="PF09898">
    <property type="entry name" value="DUF2125"/>
    <property type="match status" value="1"/>
</dbReference>
<comment type="caution">
    <text evidence="3">The sequence shown here is derived from an EMBL/GenBank/DDBJ whole genome shotgun (WGS) entry which is preliminary data.</text>
</comment>
<evidence type="ECO:0000256" key="1">
    <source>
        <dbReference type="SAM" id="MobiDB-lite"/>
    </source>
</evidence>
<gene>
    <name evidence="3" type="ORF">HRQ87_18040</name>
</gene>
<dbReference type="EMBL" id="JABUFE010000016">
    <property type="protein sequence ID" value="NSX56687.1"/>
    <property type="molecule type" value="Genomic_DNA"/>
</dbReference>
<dbReference type="InterPro" id="IPR018666">
    <property type="entry name" value="DUF2125"/>
</dbReference>
<protein>
    <submittedName>
        <fullName evidence="3">DUF2125 domain-containing protein</fullName>
    </submittedName>
</protein>
<evidence type="ECO:0000313" key="4">
    <source>
        <dbReference type="Proteomes" id="UP000777935"/>
    </source>
</evidence>
<evidence type="ECO:0000313" key="3">
    <source>
        <dbReference type="EMBL" id="NSX56687.1"/>
    </source>
</evidence>